<proteinExistence type="predicted"/>
<sequence>MTGASSNTTLSMVQRLNIMIDVATALDYLRHCCCIPIVHSDSKPSNVLLNSDFSAHVSDFGLAKFLVMKESSGTQTSSLGIRGTIGNIAPEYGVGVEVSTKGDVYSYGIHSLEVFHGKKDLLVSP</sequence>
<dbReference type="RefSeq" id="XP_031400146.1">
    <property type="nucleotide sequence ID" value="XM_031544286.1"/>
</dbReference>
<dbReference type="PANTHER" id="PTHR48055:SF57">
    <property type="entry name" value="PROTEIN KINASE DOMAIN-CONTAINING PROTEIN"/>
    <property type="match status" value="1"/>
</dbReference>
<dbReference type="InterPro" id="IPR000719">
    <property type="entry name" value="Prot_kinase_dom"/>
</dbReference>
<evidence type="ECO:0000313" key="5">
    <source>
        <dbReference type="RefSeq" id="XP_031400146.1"/>
    </source>
</evidence>
<organism evidence="2 3">
    <name type="scientific">Punica granatum</name>
    <name type="common">Pomegranate</name>
    <dbReference type="NCBI Taxonomy" id="22663"/>
    <lineage>
        <taxon>Eukaryota</taxon>
        <taxon>Viridiplantae</taxon>
        <taxon>Streptophyta</taxon>
        <taxon>Embryophyta</taxon>
        <taxon>Tracheophyta</taxon>
        <taxon>Spermatophyta</taxon>
        <taxon>Magnoliopsida</taxon>
        <taxon>eudicotyledons</taxon>
        <taxon>Gunneridae</taxon>
        <taxon>Pentapetalae</taxon>
        <taxon>rosids</taxon>
        <taxon>malvids</taxon>
        <taxon>Myrtales</taxon>
        <taxon>Lythraceae</taxon>
        <taxon>Punica</taxon>
    </lineage>
</organism>
<dbReference type="Proteomes" id="UP000197138">
    <property type="component" value="Unassembled WGS sequence"/>
</dbReference>
<dbReference type="InterPro" id="IPR011009">
    <property type="entry name" value="Kinase-like_dom_sf"/>
</dbReference>
<dbReference type="PANTHER" id="PTHR48055">
    <property type="entry name" value="LEUCINE-RICH REPEAT RECEPTOR PROTEIN KINASE EMS1"/>
    <property type="match status" value="1"/>
</dbReference>
<dbReference type="GO" id="GO:0005524">
    <property type="term" value="F:ATP binding"/>
    <property type="evidence" value="ECO:0007669"/>
    <property type="project" value="InterPro"/>
</dbReference>
<evidence type="ECO:0000313" key="4">
    <source>
        <dbReference type="Proteomes" id="UP000515151"/>
    </source>
</evidence>
<dbReference type="AlphaFoldDB" id="A0A218WWJ6"/>
<dbReference type="InterPro" id="IPR051564">
    <property type="entry name" value="LRR_receptor-like_kinase"/>
</dbReference>
<dbReference type="GeneID" id="116210420"/>
<dbReference type="SUPFAM" id="SSF56112">
    <property type="entry name" value="Protein kinase-like (PK-like)"/>
    <property type="match status" value="1"/>
</dbReference>
<accession>A0A218WWJ6</accession>
<protein>
    <submittedName>
        <fullName evidence="5">Probable LRR receptor-like serine/threonine-protein kinase At3g47570</fullName>
    </submittedName>
</protein>
<dbReference type="GO" id="GO:0004672">
    <property type="term" value="F:protein kinase activity"/>
    <property type="evidence" value="ECO:0007669"/>
    <property type="project" value="InterPro"/>
</dbReference>
<feature type="domain" description="Protein kinase" evidence="1">
    <location>
        <begin position="1"/>
        <end position="125"/>
    </location>
</feature>
<dbReference type="InterPro" id="IPR001245">
    <property type="entry name" value="Ser-Thr/Tyr_kinase_cat_dom"/>
</dbReference>
<gene>
    <name evidence="5" type="primary">LOC116210420</name>
    <name evidence="2" type="ORF">CDL15_Pgr028262</name>
</gene>
<dbReference type="PROSITE" id="PS50011">
    <property type="entry name" value="PROTEIN_KINASE_DOM"/>
    <property type="match status" value="1"/>
</dbReference>
<reference evidence="3" key="1">
    <citation type="journal article" date="2017" name="Plant J.">
        <title>The pomegranate (Punica granatum L.) genome and the genomics of punicalagin biosynthesis.</title>
        <authorList>
            <person name="Qin G."/>
            <person name="Xu C."/>
            <person name="Ming R."/>
            <person name="Tang H."/>
            <person name="Guyot R."/>
            <person name="Kramer E.M."/>
            <person name="Hu Y."/>
            <person name="Yi X."/>
            <person name="Qi Y."/>
            <person name="Xu X."/>
            <person name="Gao Z."/>
            <person name="Pan H."/>
            <person name="Jian J."/>
            <person name="Tian Y."/>
            <person name="Yue Z."/>
            <person name="Xu Y."/>
        </authorList>
    </citation>
    <scope>NUCLEOTIDE SEQUENCE [LARGE SCALE GENOMIC DNA]</scope>
    <source>
        <strain evidence="3">cv. Dabenzi</strain>
    </source>
</reference>
<reference evidence="4" key="3">
    <citation type="journal article" date="2020" name="Plant Biotechnol. J.">
        <title>The pomegranate (Punica granatum L.) draft genome dissects genetic divergence between soft- and hard-seeded cultivars.</title>
        <authorList>
            <person name="Luo X."/>
            <person name="Li H."/>
            <person name="Wu Z."/>
            <person name="Yao W."/>
            <person name="Zhao P."/>
            <person name="Cao D."/>
            <person name="Yu H."/>
            <person name="Li K."/>
            <person name="Poudel K."/>
            <person name="Zhao D."/>
            <person name="Zhang F."/>
            <person name="Xia X."/>
            <person name="Chen L."/>
            <person name="Wang Q."/>
            <person name="Jing D."/>
            <person name="Cao S."/>
        </authorList>
    </citation>
    <scope>NUCLEOTIDE SEQUENCE [LARGE SCALE GENOMIC DNA]</scope>
</reference>
<reference evidence="5" key="4">
    <citation type="submission" date="2025-04" db="UniProtKB">
        <authorList>
            <consortium name="RefSeq"/>
        </authorList>
    </citation>
    <scope>IDENTIFICATION</scope>
    <source>
        <tissue evidence="5">Leaf</tissue>
    </source>
</reference>
<dbReference type="EMBL" id="MTKT01003207">
    <property type="protein sequence ID" value="OWM76392.1"/>
    <property type="molecule type" value="Genomic_DNA"/>
</dbReference>
<evidence type="ECO:0000259" key="1">
    <source>
        <dbReference type="PROSITE" id="PS50011"/>
    </source>
</evidence>
<keyword evidence="4" id="KW-1185">Reference proteome</keyword>
<dbReference type="Proteomes" id="UP000515151">
    <property type="component" value="Chromosome 6"/>
</dbReference>
<evidence type="ECO:0000313" key="2">
    <source>
        <dbReference type="EMBL" id="OWM76392.1"/>
    </source>
</evidence>
<dbReference type="GO" id="GO:0016020">
    <property type="term" value="C:membrane"/>
    <property type="evidence" value="ECO:0007669"/>
    <property type="project" value="TreeGrafter"/>
</dbReference>
<dbReference type="Gene3D" id="1.10.510.10">
    <property type="entry name" value="Transferase(Phosphotransferase) domain 1"/>
    <property type="match status" value="1"/>
</dbReference>
<name>A0A218WWJ6_PUNGR</name>
<evidence type="ECO:0000313" key="3">
    <source>
        <dbReference type="Proteomes" id="UP000197138"/>
    </source>
</evidence>
<reference evidence="2" key="2">
    <citation type="submission" date="2017-06" db="EMBL/GenBank/DDBJ databases">
        <title>The pomegranate genome and the genomics of punicalagin biosynthesis.</title>
        <authorList>
            <person name="Xu C."/>
        </authorList>
    </citation>
    <scope>NUCLEOTIDE SEQUENCE [LARGE SCALE GENOMIC DNA]</scope>
    <source>
        <tissue evidence="2">Fresh leaf</tissue>
    </source>
</reference>
<dbReference type="Pfam" id="PF07714">
    <property type="entry name" value="PK_Tyr_Ser-Thr"/>
    <property type="match status" value="1"/>
</dbReference>